<evidence type="ECO:0000256" key="1">
    <source>
        <dbReference type="SAM" id="Coils"/>
    </source>
</evidence>
<evidence type="ECO:0000313" key="3">
    <source>
        <dbReference type="EMBL" id="CAG8637711.1"/>
    </source>
</evidence>
<evidence type="ECO:0000313" key="4">
    <source>
        <dbReference type="Proteomes" id="UP000789739"/>
    </source>
</evidence>
<dbReference type="Pfam" id="PF20713">
    <property type="entry name" value="DUF6826"/>
    <property type="match status" value="1"/>
</dbReference>
<gene>
    <name evidence="3" type="ORF">PBRASI_LOCUS9600</name>
</gene>
<keyword evidence="1" id="KW-0175">Coiled coil</keyword>
<comment type="caution">
    <text evidence="3">The sequence shown here is derived from an EMBL/GenBank/DDBJ whole genome shotgun (WGS) entry which is preliminary data.</text>
</comment>
<dbReference type="Proteomes" id="UP000789739">
    <property type="component" value="Unassembled WGS sequence"/>
</dbReference>
<accession>A0A9N9DF83</accession>
<dbReference type="AlphaFoldDB" id="A0A9N9DF83"/>
<dbReference type="InterPro" id="IPR049229">
    <property type="entry name" value="DUF6826"/>
</dbReference>
<dbReference type="EMBL" id="CAJVPI010002186">
    <property type="protein sequence ID" value="CAG8637711.1"/>
    <property type="molecule type" value="Genomic_DNA"/>
</dbReference>
<feature type="coiled-coil region" evidence="1">
    <location>
        <begin position="3"/>
        <end position="30"/>
    </location>
</feature>
<name>A0A9N9DF83_9GLOM</name>
<evidence type="ECO:0000259" key="2">
    <source>
        <dbReference type="Pfam" id="PF20713"/>
    </source>
</evidence>
<proteinExistence type="predicted"/>
<protein>
    <submittedName>
        <fullName evidence="3">8731_t:CDS:1</fullName>
    </submittedName>
</protein>
<reference evidence="3" key="1">
    <citation type="submission" date="2021-06" db="EMBL/GenBank/DDBJ databases">
        <authorList>
            <person name="Kallberg Y."/>
            <person name="Tangrot J."/>
            <person name="Rosling A."/>
        </authorList>
    </citation>
    <scope>NUCLEOTIDE SEQUENCE</scope>
    <source>
        <strain evidence="3">BR232B</strain>
    </source>
</reference>
<sequence>MDAAQLKQEFEKANAKLDRLEALRRGATEEEYQGEKDELAQEEIYWMELKKTLLLKQPAAGNRDIASLQKQLEALSRRIESGFKKLSHLVKASSLSSGFVTETELGENVLKDGIEITFPLNITESIKSRSPGKFSEIPDRDASEKEIQDYFMSECSVLENYSVIKNKLKLTVEDTRQSPVLGTRKPDFVFIQKNTDVNFLNILAIGE</sequence>
<feature type="non-terminal residue" evidence="3">
    <location>
        <position position="1"/>
    </location>
</feature>
<keyword evidence="4" id="KW-1185">Reference proteome</keyword>
<feature type="domain" description="DUF6826" evidence="2">
    <location>
        <begin position="144"/>
        <end position="207"/>
    </location>
</feature>
<organism evidence="3 4">
    <name type="scientific">Paraglomus brasilianum</name>
    <dbReference type="NCBI Taxonomy" id="144538"/>
    <lineage>
        <taxon>Eukaryota</taxon>
        <taxon>Fungi</taxon>
        <taxon>Fungi incertae sedis</taxon>
        <taxon>Mucoromycota</taxon>
        <taxon>Glomeromycotina</taxon>
        <taxon>Glomeromycetes</taxon>
        <taxon>Paraglomerales</taxon>
        <taxon>Paraglomeraceae</taxon>
        <taxon>Paraglomus</taxon>
    </lineage>
</organism>